<organism evidence="1 2">
    <name type="scientific">Protopolystoma xenopodis</name>
    <dbReference type="NCBI Taxonomy" id="117903"/>
    <lineage>
        <taxon>Eukaryota</taxon>
        <taxon>Metazoa</taxon>
        <taxon>Spiralia</taxon>
        <taxon>Lophotrochozoa</taxon>
        <taxon>Platyhelminthes</taxon>
        <taxon>Monogenea</taxon>
        <taxon>Polyopisthocotylea</taxon>
        <taxon>Polystomatidea</taxon>
        <taxon>Polystomatidae</taxon>
        <taxon>Protopolystoma</taxon>
    </lineage>
</organism>
<dbReference type="EMBL" id="CAAALY010262116">
    <property type="protein sequence ID" value="VEL39665.1"/>
    <property type="molecule type" value="Genomic_DNA"/>
</dbReference>
<evidence type="ECO:0000313" key="2">
    <source>
        <dbReference type="Proteomes" id="UP000784294"/>
    </source>
</evidence>
<reference evidence="1" key="1">
    <citation type="submission" date="2018-11" db="EMBL/GenBank/DDBJ databases">
        <authorList>
            <consortium name="Pathogen Informatics"/>
        </authorList>
    </citation>
    <scope>NUCLEOTIDE SEQUENCE</scope>
</reference>
<evidence type="ECO:0000313" key="1">
    <source>
        <dbReference type="EMBL" id="VEL39665.1"/>
    </source>
</evidence>
<sequence length="91" mass="9855">MRVSELSVETLHAEYGVRIKTMWVQPVSLTQSALRSAQLPVPLPSNLTGSFLYPIISSLIPFVSTHCRPGDRISPPAHQHCFGCGAAENPG</sequence>
<accession>A0A448XLS5</accession>
<keyword evidence="2" id="KW-1185">Reference proteome</keyword>
<protein>
    <submittedName>
        <fullName evidence="1">Uncharacterized protein</fullName>
    </submittedName>
</protein>
<name>A0A448XLS5_9PLAT</name>
<dbReference type="AlphaFoldDB" id="A0A448XLS5"/>
<gene>
    <name evidence="1" type="ORF">PXEA_LOCUS33105</name>
</gene>
<comment type="caution">
    <text evidence="1">The sequence shown here is derived from an EMBL/GenBank/DDBJ whole genome shotgun (WGS) entry which is preliminary data.</text>
</comment>
<dbReference type="Proteomes" id="UP000784294">
    <property type="component" value="Unassembled WGS sequence"/>
</dbReference>
<proteinExistence type="predicted"/>